<keyword evidence="6" id="KW-0812">Transmembrane</keyword>
<name>A0AAT9PFV2_9GAMM</name>
<dbReference type="Pfam" id="PF00691">
    <property type="entry name" value="OmpA"/>
    <property type="match status" value="1"/>
</dbReference>
<evidence type="ECO:0000313" key="8">
    <source>
        <dbReference type="EMBL" id="UNK05671.2"/>
    </source>
</evidence>
<sequence length="537" mass="56889">MDIIGHLARTVTPAVLADNHNPQNESLLKQFYALFIAKLADQESFTRVGSQEIHRDDLGLFDRLWTDEGQKNHIAEELAAHNNVDTISVKGLIASAAPLAFNEIKSLAGSVPIPQFLRDNLESYRNHIPTWATSVLPAGLLGLGASAAGAHAAHATTTNTTATPAGHRISDTTSTEPLVREEKESGGFLKALLPIIGLIILAALAWALLKGCQKDPAPVATPEQTVQQPAEPAVTGNTALAPAVLSLATGEGNELFACRINAGNEELSNTIMTAVKDVFGTGGDNCRADIDDGFATDMPAAPHLAAILPLIKNTPNANVIIEGNDVRIDAPDQAQLDKLVADIKAAAPELNVVATGPVDFDAEVKQSIADATTAMDNLGENPDPKDVARALSLQVINFAVDKTDIPAENQAVLDRAVEVMKQVPDMQLLILGHTDSDGDDAYNKDLSQRRAEAVKAYLVSKGADAAKLMTKGMGETDPMATNETENGKFRNRRIEFTVYDESVAGMDTPITVTPSDSADIKAPTAEATTEPQADTAQ</sequence>
<dbReference type="InterPro" id="IPR006665">
    <property type="entry name" value="OmpA-like"/>
</dbReference>
<evidence type="ECO:0000256" key="5">
    <source>
        <dbReference type="SAM" id="MobiDB-lite"/>
    </source>
</evidence>
<dbReference type="KEGG" id="prae:MN210_02085"/>
<feature type="compositionally biased region" description="Low complexity" evidence="5">
    <location>
        <begin position="522"/>
        <end position="537"/>
    </location>
</feature>
<comment type="subcellular location">
    <subcellularLocation>
        <location evidence="1">Cell outer membrane</location>
    </subcellularLocation>
</comment>
<evidence type="ECO:0000256" key="1">
    <source>
        <dbReference type="ARBA" id="ARBA00004442"/>
    </source>
</evidence>
<dbReference type="AlphaFoldDB" id="A0AAT9PFV2"/>
<feature type="compositionally biased region" description="Low complexity" evidence="5">
    <location>
        <begin position="157"/>
        <end position="167"/>
    </location>
</feature>
<dbReference type="PROSITE" id="PS51123">
    <property type="entry name" value="OMPA_2"/>
    <property type="match status" value="1"/>
</dbReference>
<feature type="domain" description="OmpA-like" evidence="7">
    <location>
        <begin position="385"/>
        <end position="502"/>
    </location>
</feature>
<dbReference type="PANTHER" id="PTHR30329">
    <property type="entry name" value="STATOR ELEMENT OF FLAGELLAR MOTOR COMPLEX"/>
    <property type="match status" value="1"/>
</dbReference>
<dbReference type="Gene3D" id="3.30.1330.60">
    <property type="entry name" value="OmpA-like domain"/>
    <property type="match status" value="1"/>
</dbReference>
<gene>
    <name evidence="8" type="ORF">MN210_02085</name>
</gene>
<evidence type="ECO:0000256" key="4">
    <source>
        <dbReference type="PROSITE-ProRule" id="PRU00473"/>
    </source>
</evidence>
<accession>A0AAT9PFV2</accession>
<dbReference type="Proteomes" id="UP000829560">
    <property type="component" value="Chromosome"/>
</dbReference>
<dbReference type="GO" id="GO:0009279">
    <property type="term" value="C:cell outer membrane"/>
    <property type="evidence" value="ECO:0007669"/>
    <property type="project" value="UniProtKB-SubCell"/>
</dbReference>
<evidence type="ECO:0000259" key="7">
    <source>
        <dbReference type="PROSITE" id="PS51123"/>
    </source>
</evidence>
<proteinExistence type="predicted"/>
<feature type="region of interest" description="Disordered" evidence="5">
    <location>
        <begin position="507"/>
        <end position="537"/>
    </location>
</feature>
<evidence type="ECO:0000313" key="9">
    <source>
        <dbReference type="Proteomes" id="UP000829560"/>
    </source>
</evidence>
<dbReference type="InterPro" id="IPR050330">
    <property type="entry name" value="Bact_OuterMem_StrucFunc"/>
</dbReference>
<reference evidence="8" key="1">
    <citation type="submission" date="2024-03" db="EMBL/GenBank/DDBJ databases">
        <title>Psychrobacter raelis sp. nov. isolated from a dog with peritonitis.</title>
        <authorList>
            <person name="Schiavone A."/>
            <person name="Manzulli V."/>
            <person name="Camarda A."/>
            <person name="Cafiero M.A."/>
            <person name="Vasco I."/>
            <person name="Marino L."/>
            <person name="Pennuzzi G."/>
            <person name="Serrecchia L."/>
            <person name="Galante D."/>
            <person name="Pugliese N."/>
        </authorList>
    </citation>
    <scope>NUCLEOTIDE SEQUENCE</scope>
    <source>
        <strain evidence="8">PraFG1</strain>
    </source>
</reference>
<keyword evidence="6" id="KW-1133">Transmembrane helix</keyword>
<feature type="transmembrane region" description="Helical" evidence="6">
    <location>
        <begin position="188"/>
        <end position="209"/>
    </location>
</feature>
<evidence type="ECO:0000256" key="3">
    <source>
        <dbReference type="ARBA" id="ARBA00023237"/>
    </source>
</evidence>
<dbReference type="PANTHER" id="PTHR30329:SF21">
    <property type="entry name" value="LIPOPROTEIN YIAD-RELATED"/>
    <property type="match status" value="1"/>
</dbReference>
<keyword evidence="3" id="KW-0998">Cell outer membrane</keyword>
<dbReference type="RefSeq" id="WP_338412449.1">
    <property type="nucleotide sequence ID" value="NZ_CP093310.2"/>
</dbReference>
<protein>
    <submittedName>
        <fullName evidence="8">OmpA family protein</fullName>
    </submittedName>
</protein>
<organism evidence="8 9">
    <name type="scientific">Psychrobacter raelei</name>
    <dbReference type="NCBI Taxonomy" id="2565531"/>
    <lineage>
        <taxon>Bacteria</taxon>
        <taxon>Pseudomonadati</taxon>
        <taxon>Pseudomonadota</taxon>
        <taxon>Gammaproteobacteria</taxon>
        <taxon>Moraxellales</taxon>
        <taxon>Moraxellaceae</taxon>
        <taxon>Psychrobacter</taxon>
    </lineage>
</organism>
<dbReference type="CDD" id="cd07185">
    <property type="entry name" value="OmpA_C-like"/>
    <property type="match status" value="1"/>
</dbReference>
<evidence type="ECO:0000256" key="2">
    <source>
        <dbReference type="ARBA" id="ARBA00023136"/>
    </source>
</evidence>
<keyword evidence="2 4" id="KW-0472">Membrane</keyword>
<dbReference type="EMBL" id="CP093310">
    <property type="protein sequence ID" value="UNK05671.2"/>
    <property type="molecule type" value="Genomic_DNA"/>
</dbReference>
<dbReference type="SUPFAM" id="SSF103088">
    <property type="entry name" value="OmpA-like"/>
    <property type="match status" value="1"/>
</dbReference>
<feature type="region of interest" description="Disordered" evidence="5">
    <location>
        <begin position="157"/>
        <end position="176"/>
    </location>
</feature>
<dbReference type="InterPro" id="IPR036737">
    <property type="entry name" value="OmpA-like_sf"/>
</dbReference>
<keyword evidence="9" id="KW-1185">Reference proteome</keyword>
<dbReference type="PRINTS" id="PR01021">
    <property type="entry name" value="OMPADOMAIN"/>
</dbReference>
<dbReference type="InterPro" id="IPR006664">
    <property type="entry name" value="OMP_bac"/>
</dbReference>
<evidence type="ECO:0000256" key="6">
    <source>
        <dbReference type="SAM" id="Phobius"/>
    </source>
</evidence>